<gene>
    <name evidence="1" type="ORF">DEO72_LG6g973</name>
</gene>
<dbReference type="Proteomes" id="UP000501690">
    <property type="component" value="Linkage Group LG6"/>
</dbReference>
<proteinExistence type="predicted"/>
<reference evidence="1 2" key="1">
    <citation type="submission" date="2019-04" db="EMBL/GenBank/DDBJ databases">
        <title>An improved genome assembly and genetic linkage map for asparagus bean, Vigna unguiculata ssp. sesquipedialis.</title>
        <authorList>
            <person name="Xia Q."/>
            <person name="Zhang R."/>
            <person name="Dong Y."/>
        </authorList>
    </citation>
    <scope>NUCLEOTIDE SEQUENCE [LARGE SCALE GENOMIC DNA]</scope>
    <source>
        <tissue evidence="1">Leaf</tissue>
    </source>
</reference>
<dbReference type="AlphaFoldDB" id="A0A4D6M7A0"/>
<keyword evidence="2" id="KW-1185">Reference proteome</keyword>
<protein>
    <submittedName>
        <fullName evidence="1">Uncharacterized protein</fullName>
    </submittedName>
</protein>
<sequence length="87" mass="10107">MASKELTSLPMCDAIHHPIHLYSTTNNHPNLNPYLYHYGYPSLLLLVFFEHKKICWDVCVMAHDGTDQATHFRDILLYHHLTSSDIV</sequence>
<dbReference type="EMBL" id="CP039350">
    <property type="protein sequence ID" value="QCD96271.1"/>
    <property type="molecule type" value="Genomic_DNA"/>
</dbReference>
<evidence type="ECO:0000313" key="2">
    <source>
        <dbReference type="Proteomes" id="UP000501690"/>
    </source>
</evidence>
<name>A0A4D6M7A0_VIGUN</name>
<organism evidence="1 2">
    <name type="scientific">Vigna unguiculata</name>
    <name type="common">Cowpea</name>
    <dbReference type="NCBI Taxonomy" id="3917"/>
    <lineage>
        <taxon>Eukaryota</taxon>
        <taxon>Viridiplantae</taxon>
        <taxon>Streptophyta</taxon>
        <taxon>Embryophyta</taxon>
        <taxon>Tracheophyta</taxon>
        <taxon>Spermatophyta</taxon>
        <taxon>Magnoliopsida</taxon>
        <taxon>eudicotyledons</taxon>
        <taxon>Gunneridae</taxon>
        <taxon>Pentapetalae</taxon>
        <taxon>rosids</taxon>
        <taxon>fabids</taxon>
        <taxon>Fabales</taxon>
        <taxon>Fabaceae</taxon>
        <taxon>Papilionoideae</taxon>
        <taxon>50 kb inversion clade</taxon>
        <taxon>NPAAA clade</taxon>
        <taxon>indigoferoid/millettioid clade</taxon>
        <taxon>Phaseoleae</taxon>
        <taxon>Vigna</taxon>
    </lineage>
</organism>
<evidence type="ECO:0000313" key="1">
    <source>
        <dbReference type="EMBL" id="QCD96271.1"/>
    </source>
</evidence>
<accession>A0A4D6M7A0</accession>